<organism evidence="1 2">
    <name type="scientific">Massilia oculi</name>
    <dbReference type="NCBI Taxonomy" id="945844"/>
    <lineage>
        <taxon>Bacteria</taxon>
        <taxon>Pseudomonadati</taxon>
        <taxon>Pseudomonadota</taxon>
        <taxon>Betaproteobacteria</taxon>
        <taxon>Burkholderiales</taxon>
        <taxon>Oxalobacteraceae</taxon>
        <taxon>Telluria group</taxon>
        <taxon>Massilia</taxon>
    </lineage>
</organism>
<proteinExistence type="predicted"/>
<dbReference type="EMBL" id="CP029343">
    <property type="protein sequence ID" value="AWL05881.1"/>
    <property type="molecule type" value="Genomic_DNA"/>
</dbReference>
<evidence type="ECO:0000313" key="2">
    <source>
        <dbReference type="Proteomes" id="UP000245820"/>
    </source>
</evidence>
<evidence type="ECO:0000313" key="1">
    <source>
        <dbReference type="EMBL" id="AWL05881.1"/>
    </source>
</evidence>
<sequence length="97" mass="10936">MRIEVGPRTLTLEISVFVASKRDLGNFGHRLFVEQAEQSPRQSIGNALEGVKRGFCYAWLNTCATAQDTRPCTQPLHGRGFHKEFMIVGANTMRVKR</sequence>
<reference evidence="1 2" key="1">
    <citation type="submission" date="2018-05" db="EMBL/GenBank/DDBJ databases">
        <title>Complete genome sequence of Massilia oculi sp. nov. CCUG 43427T (=DSM 26321T), the type strain of M. oculi, and comparison with genome sequences of other Massilia strains.</title>
        <authorList>
            <person name="Zhu B."/>
        </authorList>
    </citation>
    <scope>NUCLEOTIDE SEQUENCE [LARGE SCALE GENOMIC DNA]</scope>
    <source>
        <strain evidence="1 2">CCUG 43427</strain>
    </source>
</reference>
<name>A0A2S2DKP8_9BURK</name>
<dbReference type="Proteomes" id="UP000245820">
    <property type="component" value="Chromosome"/>
</dbReference>
<gene>
    <name evidence="1" type="ORF">DIR46_16570</name>
</gene>
<accession>A0A2S2DKP8</accession>
<keyword evidence="2" id="KW-1185">Reference proteome</keyword>
<dbReference type="KEGG" id="mtim:DIR46_16570"/>
<dbReference type="AlphaFoldDB" id="A0A2S2DKP8"/>
<protein>
    <submittedName>
        <fullName evidence="1">Uncharacterized protein</fullName>
    </submittedName>
</protein>